<keyword evidence="2" id="KW-1185">Reference proteome</keyword>
<comment type="caution">
    <text evidence="1">The sequence shown here is derived from an EMBL/GenBank/DDBJ whole genome shotgun (WGS) entry which is preliminary data.</text>
</comment>
<name>A0A8J6PN40_9HYPH</name>
<proteinExistence type="predicted"/>
<protein>
    <submittedName>
        <fullName evidence="1">Uncharacterized protein</fullName>
    </submittedName>
</protein>
<reference evidence="1" key="1">
    <citation type="submission" date="2020-09" db="EMBL/GenBank/DDBJ databases">
        <title>Genome seq and assembly of Tianweitania sp.</title>
        <authorList>
            <person name="Chhetri G."/>
        </authorList>
    </citation>
    <scope>NUCLEOTIDE SEQUENCE</scope>
    <source>
        <strain evidence="1">Rool2</strain>
    </source>
</reference>
<gene>
    <name evidence="1" type="ORF">ICI42_22460</name>
</gene>
<dbReference type="EMBL" id="JACVVX010000013">
    <property type="protein sequence ID" value="MBD0417408.1"/>
    <property type="molecule type" value="Genomic_DNA"/>
</dbReference>
<sequence>MPLRLALRRQGGVIGVDDEDGEELRGLGLAGVGADVMAVARHLGEVLTGDEVFVSPPFTALRIAPSRTVA</sequence>
<evidence type="ECO:0000313" key="1">
    <source>
        <dbReference type="EMBL" id="MBD0417408.1"/>
    </source>
</evidence>
<accession>A0A8J6PN40</accession>
<organism evidence="1 2">
    <name type="scientific">Oryzicola mucosus</name>
    <dbReference type="NCBI Taxonomy" id="2767425"/>
    <lineage>
        <taxon>Bacteria</taxon>
        <taxon>Pseudomonadati</taxon>
        <taxon>Pseudomonadota</taxon>
        <taxon>Alphaproteobacteria</taxon>
        <taxon>Hyphomicrobiales</taxon>
        <taxon>Phyllobacteriaceae</taxon>
        <taxon>Oryzicola</taxon>
    </lineage>
</organism>
<evidence type="ECO:0000313" key="2">
    <source>
        <dbReference type="Proteomes" id="UP000643405"/>
    </source>
</evidence>
<dbReference type="AlphaFoldDB" id="A0A8J6PN40"/>
<dbReference type="Proteomes" id="UP000643405">
    <property type="component" value="Unassembled WGS sequence"/>
</dbReference>